<reference evidence="10 11" key="1">
    <citation type="submission" date="2017-06" db="EMBL/GenBank/DDBJ databases">
        <title>Complete genome sequence of Shewanella marisflavi EP1 associated with anaerobic 2,4-dinitrotoluene reduction and salt tolerance.</title>
        <authorList>
            <person name="Huang J."/>
        </authorList>
    </citation>
    <scope>NUCLEOTIDE SEQUENCE [LARGE SCALE GENOMIC DNA]</scope>
    <source>
        <strain evidence="10 11">EP1</strain>
    </source>
</reference>
<evidence type="ECO:0000256" key="8">
    <source>
        <dbReference type="SAM" id="SignalP"/>
    </source>
</evidence>
<dbReference type="GO" id="GO:0009252">
    <property type="term" value="P:peptidoglycan biosynthetic process"/>
    <property type="evidence" value="ECO:0007669"/>
    <property type="project" value="UniProtKB-KW"/>
</dbReference>
<dbReference type="AlphaFoldDB" id="A0AAC9TZI5"/>
<dbReference type="InterPro" id="IPR005490">
    <property type="entry name" value="LD_TPept_cat_dom"/>
</dbReference>
<dbReference type="Pfam" id="PF01471">
    <property type="entry name" value="PG_binding_1"/>
    <property type="match status" value="1"/>
</dbReference>
<dbReference type="PANTHER" id="PTHR41533">
    <property type="entry name" value="L,D-TRANSPEPTIDASE HI_1667-RELATED"/>
    <property type="match status" value="1"/>
</dbReference>
<dbReference type="PROSITE" id="PS52029">
    <property type="entry name" value="LD_TPASE"/>
    <property type="match status" value="1"/>
</dbReference>
<keyword evidence="4 7" id="KW-0133">Cell shape</keyword>
<dbReference type="CDD" id="cd16913">
    <property type="entry name" value="YkuD_like"/>
    <property type="match status" value="1"/>
</dbReference>
<evidence type="ECO:0000313" key="10">
    <source>
        <dbReference type="EMBL" id="ASJ96926.1"/>
    </source>
</evidence>
<feature type="active site" description="Nucleophile" evidence="7">
    <location>
        <position position="377"/>
    </location>
</feature>
<dbReference type="SUPFAM" id="SSF141523">
    <property type="entry name" value="L,D-transpeptidase catalytic domain-like"/>
    <property type="match status" value="1"/>
</dbReference>
<evidence type="ECO:0000256" key="5">
    <source>
        <dbReference type="ARBA" id="ARBA00022984"/>
    </source>
</evidence>
<keyword evidence="8" id="KW-0732">Signal</keyword>
<evidence type="ECO:0000256" key="6">
    <source>
        <dbReference type="ARBA" id="ARBA00023316"/>
    </source>
</evidence>
<feature type="domain" description="L,D-TPase catalytic" evidence="9">
    <location>
        <begin position="226"/>
        <end position="405"/>
    </location>
</feature>
<dbReference type="KEGG" id="smav:CFF01_10220"/>
<comment type="pathway">
    <text evidence="1 7">Cell wall biogenesis; peptidoglycan biosynthesis.</text>
</comment>
<protein>
    <submittedName>
        <fullName evidence="10">Murein L,D-transpeptidase</fullName>
    </submittedName>
</protein>
<evidence type="ECO:0000256" key="1">
    <source>
        <dbReference type="ARBA" id="ARBA00004752"/>
    </source>
</evidence>
<feature type="signal peptide" evidence="8">
    <location>
        <begin position="1"/>
        <end position="20"/>
    </location>
</feature>
<evidence type="ECO:0000256" key="3">
    <source>
        <dbReference type="ARBA" id="ARBA00022679"/>
    </source>
</evidence>
<dbReference type="Proteomes" id="UP000198233">
    <property type="component" value="Chromosome"/>
</dbReference>
<gene>
    <name evidence="10" type="ORF">CFF01_10220</name>
</gene>
<organism evidence="10 11">
    <name type="scientific">Shewanella marisflavi</name>
    <dbReference type="NCBI Taxonomy" id="260364"/>
    <lineage>
        <taxon>Bacteria</taxon>
        <taxon>Pseudomonadati</taxon>
        <taxon>Pseudomonadota</taxon>
        <taxon>Gammaproteobacteria</taxon>
        <taxon>Alteromonadales</taxon>
        <taxon>Shewanellaceae</taxon>
        <taxon>Shewanella</taxon>
    </lineage>
</organism>
<dbReference type="InterPro" id="IPR052905">
    <property type="entry name" value="LD-transpeptidase_YkuD-like"/>
</dbReference>
<dbReference type="SUPFAM" id="SSF47090">
    <property type="entry name" value="PGBD-like"/>
    <property type="match status" value="1"/>
</dbReference>
<evidence type="ECO:0000313" key="11">
    <source>
        <dbReference type="Proteomes" id="UP000198233"/>
    </source>
</evidence>
<dbReference type="InterPro" id="IPR002477">
    <property type="entry name" value="Peptidoglycan-bd-like"/>
</dbReference>
<sequence length="458" mass="52490">MVVRLLCILLLLGLPPQAFADERLAAANESLLNQLEVITLASGKSQFSAYRQQLSDEQPLSPARIYSIAEAVSQFWHQQGIATGILPLTQNDPYAAVIASEPQVPDYLMLSNRVRYLLWLAQHQPWGMISPQGWLKPGDTHGAISEIRGRLQALGDYPQGETGSYFYDALLEEAVLRFQARHGLKQDGIIGPATLRWLNRDPKARAQLLAYNFIRRAEFLANLGDRYLLINIPAYEMLLVDDNRVALRSKVIVGKPYRQTPIISGEIKNLVLNPSWRVPRRLLTHDLLPKVREDGSYITSRNFEVFDYQGDRVTKSDDEWADIAKGKFPYRLVQKPGVGNTLGRYKFFFPNEYSVYLHDTSDKELFARSDRALSSGCIRVEKVEQLANWMASHLVRDKQTWVRMQIEREKTQWFAFDSGLPIHLVYWTSWVDGNNIAQFREDIYKKNQNFSLDLQASK</sequence>
<dbReference type="InterPro" id="IPR038063">
    <property type="entry name" value="Transpep_catalytic_dom"/>
</dbReference>
<feature type="active site" description="Proton donor/acceptor" evidence="7">
    <location>
        <position position="358"/>
    </location>
</feature>
<keyword evidence="3" id="KW-0808">Transferase</keyword>
<dbReference type="EMBL" id="CP022272">
    <property type="protein sequence ID" value="ASJ96926.1"/>
    <property type="molecule type" value="Genomic_DNA"/>
</dbReference>
<accession>A0AAC9TZI5</accession>
<comment type="similarity">
    <text evidence="2">Belongs to the YkuD family.</text>
</comment>
<proteinExistence type="inferred from homology"/>
<dbReference type="GO" id="GO:0071555">
    <property type="term" value="P:cell wall organization"/>
    <property type="evidence" value="ECO:0007669"/>
    <property type="project" value="UniProtKB-UniRule"/>
</dbReference>
<dbReference type="Gene3D" id="2.40.440.10">
    <property type="entry name" value="L,D-transpeptidase catalytic domain-like"/>
    <property type="match status" value="1"/>
</dbReference>
<dbReference type="PANTHER" id="PTHR41533:SF1">
    <property type="entry name" value="L,D-TRANSPEPTIDASE YCBB-RELATED"/>
    <property type="match status" value="1"/>
</dbReference>
<dbReference type="GO" id="GO:0016740">
    <property type="term" value="F:transferase activity"/>
    <property type="evidence" value="ECO:0007669"/>
    <property type="project" value="UniProtKB-KW"/>
</dbReference>
<keyword evidence="6 7" id="KW-0961">Cell wall biogenesis/degradation</keyword>
<dbReference type="Gene3D" id="1.10.101.10">
    <property type="entry name" value="PGBD-like superfamily/PGBD"/>
    <property type="match status" value="1"/>
</dbReference>
<dbReference type="RefSeq" id="WP_088904727.1">
    <property type="nucleotide sequence ID" value="NZ_CP022272.1"/>
</dbReference>
<evidence type="ECO:0000256" key="4">
    <source>
        <dbReference type="ARBA" id="ARBA00022960"/>
    </source>
</evidence>
<dbReference type="InterPro" id="IPR036365">
    <property type="entry name" value="PGBD-like_sf"/>
</dbReference>
<dbReference type="GO" id="GO:0004180">
    <property type="term" value="F:carboxypeptidase activity"/>
    <property type="evidence" value="ECO:0007669"/>
    <property type="project" value="UniProtKB-ARBA"/>
</dbReference>
<evidence type="ECO:0000256" key="7">
    <source>
        <dbReference type="PROSITE-ProRule" id="PRU01373"/>
    </source>
</evidence>
<dbReference type="InterPro" id="IPR036366">
    <property type="entry name" value="PGBDSf"/>
</dbReference>
<feature type="chain" id="PRO_5041971424" evidence="8">
    <location>
        <begin position="21"/>
        <end position="458"/>
    </location>
</feature>
<evidence type="ECO:0000259" key="9">
    <source>
        <dbReference type="PROSITE" id="PS52029"/>
    </source>
</evidence>
<dbReference type="GO" id="GO:0008360">
    <property type="term" value="P:regulation of cell shape"/>
    <property type="evidence" value="ECO:0007669"/>
    <property type="project" value="UniProtKB-UniRule"/>
</dbReference>
<name>A0AAC9TZI5_9GAMM</name>
<dbReference type="Pfam" id="PF03734">
    <property type="entry name" value="YkuD"/>
    <property type="match status" value="1"/>
</dbReference>
<keyword evidence="5 7" id="KW-0573">Peptidoglycan synthesis</keyword>
<evidence type="ECO:0000256" key="2">
    <source>
        <dbReference type="ARBA" id="ARBA00005992"/>
    </source>
</evidence>